<dbReference type="GO" id="GO:0016887">
    <property type="term" value="F:ATP hydrolysis activity"/>
    <property type="evidence" value="ECO:0007669"/>
    <property type="project" value="InterPro"/>
</dbReference>
<evidence type="ECO:0000256" key="2">
    <source>
        <dbReference type="ARBA" id="ARBA00022741"/>
    </source>
</evidence>
<dbReference type="PROSITE" id="PS50893">
    <property type="entry name" value="ABC_TRANSPORTER_2"/>
    <property type="match status" value="1"/>
</dbReference>
<feature type="domain" description="ABC transporter" evidence="4">
    <location>
        <begin position="2"/>
        <end position="216"/>
    </location>
</feature>
<keyword evidence="3" id="KW-0067">ATP-binding</keyword>
<dbReference type="RefSeq" id="WP_172556343.1">
    <property type="nucleotide sequence ID" value="NZ_UFWZ01000001.1"/>
</dbReference>
<dbReference type="CDD" id="cd03230">
    <property type="entry name" value="ABC_DR_subfamily_A"/>
    <property type="match status" value="1"/>
</dbReference>
<dbReference type="EMBL" id="UFWZ01000001">
    <property type="protein sequence ID" value="SUY48058.1"/>
    <property type="molecule type" value="Genomic_DNA"/>
</dbReference>
<dbReference type="InterPro" id="IPR027417">
    <property type="entry name" value="P-loop_NTPase"/>
</dbReference>
<evidence type="ECO:0000313" key="5">
    <source>
        <dbReference type="EMBL" id="SUY48058.1"/>
    </source>
</evidence>
<organism evidence="5 6">
    <name type="scientific">Clostridium putrefaciens</name>
    <dbReference type="NCBI Taxonomy" id="99675"/>
    <lineage>
        <taxon>Bacteria</taxon>
        <taxon>Bacillati</taxon>
        <taxon>Bacillota</taxon>
        <taxon>Clostridia</taxon>
        <taxon>Eubacteriales</taxon>
        <taxon>Clostridiaceae</taxon>
        <taxon>Clostridium</taxon>
    </lineage>
</organism>
<proteinExistence type="predicted"/>
<dbReference type="InterPro" id="IPR051782">
    <property type="entry name" value="ABC_Transporter_VariousFunc"/>
</dbReference>
<sequence length="217" mass="24790">MVNIKDLTFAYDGNKKILDDLSFNIEEGVVYSLLGINGSGKTTLLKCLNGDLPSNIDVTSFSAQMLYIHDEMQFYNYLTGEEFLNVILNFKDVKLDQDMYNELLSELLMNEKIKQTISSYSLGMKHKLILIIAFLLKYKYILMDEPFTSLDVLAADTMIEVVKRYAKNNNTVIISTHMIDIAQEISDKILLLSNGKIQEYDNNFKNTKEIKAIILKG</sequence>
<evidence type="ECO:0000313" key="6">
    <source>
        <dbReference type="Proteomes" id="UP000254664"/>
    </source>
</evidence>
<dbReference type="AlphaFoldDB" id="A0A381JBE0"/>
<protein>
    <submittedName>
        <fullName evidence="5">ABC transporter</fullName>
    </submittedName>
</protein>
<keyword evidence="2" id="KW-0547">Nucleotide-binding</keyword>
<dbReference type="GO" id="GO:0005524">
    <property type="term" value="F:ATP binding"/>
    <property type="evidence" value="ECO:0007669"/>
    <property type="project" value="UniProtKB-KW"/>
</dbReference>
<evidence type="ECO:0000256" key="3">
    <source>
        <dbReference type="ARBA" id="ARBA00022840"/>
    </source>
</evidence>
<dbReference type="InterPro" id="IPR003593">
    <property type="entry name" value="AAA+_ATPase"/>
</dbReference>
<evidence type="ECO:0000256" key="1">
    <source>
        <dbReference type="ARBA" id="ARBA00022448"/>
    </source>
</evidence>
<accession>A0A381JBE0</accession>
<dbReference type="SUPFAM" id="SSF52540">
    <property type="entry name" value="P-loop containing nucleoside triphosphate hydrolases"/>
    <property type="match status" value="1"/>
</dbReference>
<dbReference type="PANTHER" id="PTHR42939:SF1">
    <property type="entry name" value="ABC TRANSPORTER ATP-BINDING PROTEIN ALBC-RELATED"/>
    <property type="match status" value="1"/>
</dbReference>
<gene>
    <name evidence="5" type="primary">ecsA_4</name>
    <name evidence="5" type="ORF">NCTC9836_02432</name>
</gene>
<name>A0A381JBE0_9CLOT</name>
<dbReference type="InterPro" id="IPR003439">
    <property type="entry name" value="ABC_transporter-like_ATP-bd"/>
</dbReference>
<keyword evidence="6" id="KW-1185">Reference proteome</keyword>
<dbReference type="SMART" id="SM00382">
    <property type="entry name" value="AAA"/>
    <property type="match status" value="1"/>
</dbReference>
<reference evidence="5 6" key="1">
    <citation type="submission" date="2018-06" db="EMBL/GenBank/DDBJ databases">
        <authorList>
            <consortium name="Pathogen Informatics"/>
            <person name="Doyle S."/>
        </authorList>
    </citation>
    <scope>NUCLEOTIDE SEQUENCE [LARGE SCALE GENOMIC DNA]</scope>
    <source>
        <strain evidence="5 6">NCTC9836</strain>
    </source>
</reference>
<dbReference type="PANTHER" id="PTHR42939">
    <property type="entry name" value="ABC TRANSPORTER ATP-BINDING PROTEIN ALBC-RELATED"/>
    <property type="match status" value="1"/>
</dbReference>
<keyword evidence="1" id="KW-0813">Transport</keyword>
<dbReference type="Gene3D" id="3.40.50.300">
    <property type="entry name" value="P-loop containing nucleotide triphosphate hydrolases"/>
    <property type="match status" value="1"/>
</dbReference>
<evidence type="ECO:0000259" key="4">
    <source>
        <dbReference type="PROSITE" id="PS50893"/>
    </source>
</evidence>
<dbReference type="Pfam" id="PF00005">
    <property type="entry name" value="ABC_tran"/>
    <property type="match status" value="1"/>
</dbReference>
<dbReference type="Proteomes" id="UP000254664">
    <property type="component" value="Unassembled WGS sequence"/>
</dbReference>